<evidence type="ECO:0000256" key="1">
    <source>
        <dbReference type="ARBA" id="ARBA00022729"/>
    </source>
</evidence>
<evidence type="ECO:0000313" key="3">
    <source>
        <dbReference type="EMBL" id="SLN71539.1"/>
    </source>
</evidence>
<dbReference type="AlphaFoldDB" id="A0A1Y5TT66"/>
<dbReference type="OrthoDB" id="9815444at2"/>
<dbReference type="InterPro" id="IPR006059">
    <property type="entry name" value="SBP"/>
</dbReference>
<proteinExistence type="predicted"/>
<feature type="chain" id="PRO_5012554396" evidence="2">
    <location>
        <begin position="24"/>
        <end position="350"/>
    </location>
</feature>
<dbReference type="PANTHER" id="PTHR30222">
    <property type="entry name" value="SPERMIDINE/PUTRESCINE-BINDING PERIPLASMIC PROTEIN"/>
    <property type="match status" value="1"/>
</dbReference>
<evidence type="ECO:0000313" key="4">
    <source>
        <dbReference type="Proteomes" id="UP000193077"/>
    </source>
</evidence>
<accession>A0A1Y5TT66</accession>
<keyword evidence="1 2" id="KW-0732">Signal</keyword>
<evidence type="ECO:0000256" key="2">
    <source>
        <dbReference type="SAM" id="SignalP"/>
    </source>
</evidence>
<dbReference type="Pfam" id="PF13416">
    <property type="entry name" value="SBP_bac_8"/>
    <property type="match status" value="1"/>
</dbReference>
<dbReference type="CDD" id="cd13589">
    <property type="entry name" value="PBP2_polyamine_RpCGA009"/>
    <property type="match status" value="1"/>
</dbReference>
<dbReference type="PANTHER" id="PTHR30222:SF2">
    <property type="entry name" value="ABC TRANSPORTER SUBSTRATE-BINDING PROTEIN"/>
    <property type="match status" value="1"/>
</dbReference>
<protein>
    <submittedName>
        <fullName evidence="3">Spermidine/putrescine-binding periplasmic protein</fullName>
    </submittedName>
</protein>
<dbReference type="EMBL" id="FWFO01000006">
    <property type="protein sequence ID" value="SLN71539.1"/>
    <property type="molecule type" value="Genomic_DNA"/>
</dbReference>
<reference evidence="3 4" key="1">
    <citation type="submission" date="2017-03" db="EMBL/GenBank/DDBJ databases">
        <authorList>
            <person name="Afonso C.L."/>
            <person name="Miller P.J."/>
            <person name="Scott M.A."/>
            <person name="Spackman E."/>
            <person name="Goraichik I."/>
            <person name="Dimitrov K.M."/>
            <person name="Suarez D.L."/>
            <person name="Swayne D.E."/>
        </authorList>
    </citation>
    <scope>NUCLEOTIDE SEQUENCE [LARGE SCALE GENOMIC DNA]</scope>
    <source>
        <strain evidence="3 4">CECT 7639</strain>
    </source>
</reference>
<feature type="signal peptide" evidence="2">
    <location>
        <begin position="1"/>
        <end position="23"/>
    </location>
</feature>
<keyword evidence="4" id="KW-1185">Reference proteome</keyword>
<dbReference type="Proteomes" id="UP000193077">
    <property type="component" value="Unassembled WGS sequence"/>
</dbReference>
<organism evidence="3 4">
    <name type="scientific">Falsiruegeria litorea R37</name>
    <dbReference type="NCBI Taxonomy" id="1200284"/>
    <lineage>
        <taxon>Bacteria</taxon>
        <taxon>Pseudomonadati</taxon>
        <taxon>Pseudomonadota</taxon>
        <taxon>Alphaproteobacteria</taxon>
        <taxon>Rhodobacterales</taxon>
        <taxon>Roseobacteraceae</taxon>
        <taxon>Falsiruegeria</taxon>
    </lineage>
</organism>
<sequence length="350" mass="37285">MTIKTTFTALTLGATLAAGTAWADSSITYAGSGGGLGQVMKGVFDDPFTAETGIAVNALATSDRASALKAMQIAGKVTWDVTELNPIEYATASLSGWLAPLDWAAIDPSGALPDEAKLPDAGIAATFSTIMAVRTDELPDGKQMTSWADFWDVEGFPGGRALQNQPIDNLEFALIADGVAPADVYTALATEAGQDRAFAKLDEIKPHITAWWTAGAQPVQMLSDGEVAYTSAWNGRITKLASEGVPVEINWNGGGIKASYVAIVKGSENVETGQQFISYMMTNPERAAQFASMVPYPGMVKGLYDHIPADKGAMMPTHPDNVGKQFVTDAVFWGKNLGPLKERWEDWILE</sequence>
<dbReference type="SUPFAM" id="SSF53850">
    <property type="entry name" value="Periplasmic binding protein-like II"/>
    <property type="match status" value="1"/>
</dbReference>
<dbReference type="RefSeq" id="WP_085797889.1">
    <property type="nucleotide sequence ID" value="NZ_FWFO01000006.1"/>
</dbReference>
<gene>
    <name evidence="3" type="primary">potD_1</name>
    <name evidence="3" type="ORF">TRL7639_04248</name>
</gene>
<dbReference type="Gene3D" id="3.40.190.10">
    <property type="entry name" value="Periplasmic binding protein-like II"/>
    <property type="match status" value="2"/>
</dbReference>
<name>A0A1Y5TT66_9RHOB</name>